<name>A0ABT9Q270_9ACTN</name>
<organism evidence="9 10">
    <name type="scientific">Streptosporangium lutulentum</name>
    <dbReference type="NCBI Taxonomy" id="1461250"/>
    <lineage>
        <taxon>Bacteria</taxon>
        <taxon>Bacillati</taxon>
        <taxon>Actinomycetota</taxon>
        <taxon>Actinomycetes</taxon>
        <taxon>Streptosporangiales</taxon>
        <taxon>Streptosporangiaceae</taxon>
        <taxon>Streptosporangium</taxon>
    </lineage>
</organism>
<dbReference type="InterPro" id="IPR000644">
    <property type="entry name" value="CBS_dom"/>
</dbReference>
<dbReference type="EMBL" id="JAUSQU010000001">
    <property type="protein sequence ID" value="MDP9840833.1"/>
    <property type="molecule type" value="Genomic_DNA"/>
</dbReference>
<dbReference type="NCBIfam" id="NF005869">
    <property type="entry name" value="PRK07807.1"/>
    <property type="match status" value="1"/>
</dbReference>
<dbReference type="PROSITE" id="PS51371">
    <property type="entry name" value="CBS"/>
    <property type="match status" value="2"/>
</dbReference>
<dbReference type="InterPro" id="IPR005991">
    <property type="entry name" value="GUAB1"/>
</dbReference>
<dbReference type="PIRSF" id="PIRSF000130">
    <property type="entry name" value="IMPDH"/>
    <property type="match status" value="1"/>
</dbReference>
<evidence type="ECO:0000256" key="7">
    <source>
        <dbReference type="PROSITE-ProRule" id="PRU00703"/>
    </source>
</evidence>
<dbReference type="SMART" id="SM00116">
    <property type="entry name" value="CBS"/>
    <property type="match status" value="2"/>
</dbReference>
<comment type="cofactor">
    <cofactor evidence="6">
        <name>a monovalent cation</name>
        <dbReference type="ChEBI" id="CHEBI:60242"/>
    </cofactor>
</comment>
<keyword evidence="3 6" id="KW-0521">NADP</keyword>
<keyword evidence="4 6" id="KW-0560">Oxidoreductase</keyword>
<keyword evidence="2" id="KW-0677">Repeat</keyword>
<feature type="binding site" evidence="6">
    <location>
        <begin position="296"/>
        <end position="298"/>
    </location>
    <ligand>
        <name>NADP(+)</name>
        <dbReference type="ChEBI" id="CHEBI:58349"/>
    </ligand>
</feature>
<evidence type="ECO:0000313" key="9">
    <source>
        <dbReference type="EMBL" id="MDP9840833.1"/>
    </source>
</evidence>
<keyword evidence="10" id="KW-1185">Reference proteome</keyword>
<dbReference type="CDD" id="cd02205">
    <property type="entry name" value="CBS_pair_SF"/>
    <property type="match status" value="1"/>
</dbReference>
<dbReference type="GO" id="GO:0003938">
    <property type="term" value="F:IMP dehydrogenase activity"/>
    <property type="evidence" value="ECO:0007669"/>
    <property type="project" value="UniProtKB-EC"/>
</dbReference>
<comment type="function">
    <text evidence="6">Involved in the purine-salvage pathway. Catalyzes the NADPH-dependent conversion of GMP to IMP.</text>
</comment>
<evidence type="ECO:0000313" key="10">
    <source>
        <dbReference type="Proteomes" id="UP001225356"/>
    </source>
</evidence>
<dbReference type="Pfam" id="PF00478">
    <property type="entry name" value="IMPDH"/>
    <property type="match status" value="1"/>
</dbReference>
<keyword evidence="1 6" id="KW-0660">Purine salvage</keyword>
<dbReference type="SUPFAM" id="SSF54631">
    <property type="entry name" value="CBS-domain pair"/>
    <property type="match status" value="1"/>
</dbReference>
<dbReference type="InterPro" id="IPR046342">
    <property type="entry name" value="CBS_dom_sf"/>
</dbReference>
<dbReference type="InterPro" id="IPR005990">
    <property type="entry name" value="IMP_DH"/>
</dbReference>
<evidence type="ECO:0000256" key="6">
    <source>
        <dbReference type="HAMAP-Rule" id="MF_02250"/>
    </source>
</evidence>
<feature type="domain" description="CBS" evidence="8">
    <location>
        <begin position="154"/>
        <end position="212"/>
    </location>
</feature>
<dbReference type="RefSeq" id="WP_307553639.1">
    <property type="nucleotide sequence ID" value="NZ_JAUSQU010000001.1"/>
</dbReference>
<comment type="catalytic activity">
    <reaction evidence="6">
        <text>IMP + NH4(+) + NADP(+) = GMP + NADPH + 2 H(+)</text>
        <dbReference type="Rhea" id="RHEA:17185"/>
        <dbReference type="ChEBI" id="CHEBI:15378"/>
        <dbReference type="ChEBI" id="CHEBI:28938"/>
        <dbReference type="ChEBI" id="CHEBI:57783"/>
        <dbReference type="ChEBI" id="CHEBI:58053"/>
        <dbReference type="ChEBI" id="CHEBI:58115"/>
        <dbReference type="ChEBI" id="CHEBI:58349"/>
        <dbReference type="EC" id="1.7.1.7"/>
    </reaction>
</comment>
<dbReference type="NCBIfam" id="TIGR01303">
    <property type="entry name" value="IMP_DH_rel_1"/>
    <property type="match status" value="1"/>
</dbReference>
<dbReference type="PANTHER" id="PTHR43170">
    <property type="entry name" value="GMP REDUCTASE"/>
    <property type="match status" value="1"/>
</dbReference>
<dbReference type="HAMAP" id="MF_02250">
    <property type="entry name" value="GMPR_GuaB1"/>
    <property type="match status" value="1"/>
</dbReference>
<evidence type="ECO:0000259" key="8">
    <source>
        <dbReference type="PROSITE" id="PS51371"/>
    </source>
</evidence>
<sequence length="479" mass="50837">MKFLNEMAPAYDLTYSDVFMVPSLSSIDSRLAVDLSTHDGTGTTIPIVVANMTAVAGRRMAETVARRGGIAVIPQDIPIDVVANVVDWVKKRDLVHDTPLTLTPHDTVGEALNLLPKRSHGAIVIVDWDNRPIGVVTEGDCSGVDMYTQLSQIMSDQLLSLPAGLDPREAFDRLHEGRHRLAPIVDGDGRLVGILTRTGALRATLYKPALDTSGRLRVAAAVGVNGDVAAKAEEVLEAGVDCLVVDTAHGHQEKMLSALKAVRALNPGVPIAAGNVVTAAGVRDLVEAGADILKVGVGPGAMCTTRMMTGVGRPQFSAVLECSAEARRLGRHVWADGGVRHPRDVALALAAGAANVMIGSWFAGTYESPGDTRTAADGRKYKENFGMASARAVKLRTADDSPFDRARKALFEEGISTSRMYLDPAMPSVEDQIDAIVAGLRSSCTYAGASSLEEFHERAVVGIQSSSGYTEGLPLHQSW</sequence>
<dbReference type="Proteomes" id="UP001225356">
    <property type="component" value="Unassembled WGS sequence"/>
</dbReference>
<dbReference type="Gene3D" id="3.20.20.70">
    <property type="entry name" value="Aldolase class I"/>
    <property type="match status" value="1"/>
</dbReference>
<dbReference type="Pfam" id="PF00571">
    <property type="entry name" value="CBS"/>
    <property type="match status" value="2"/>
</dbReference>
<dbReference type="InterPro" id="IPR013785">
    <property type="entry name" value="Aldolase_TIM"/>
</dbReference>
<comment type="caution">
    <text evidence="9">The sequence shown here is derived from an EMBL/GenBank/DDBJ whole genome shotgun (WGS) entry which is preliminary data.</text>
</comment>
<proteinExistence type="inferred from homology"/>
<evidence type="ECO:0000256" key="1">
    <source>
        <dbReference type="ARBA" id="ARBA00022726"/>
    </source>
</evidence>
<dbReference type="SMART" id="SM01240">
    <property type="entry name" value="IMPDH"/>
    <property type="match status" value="1"/>
</dbReference>
<dbReference type="InterPro" id="IPR001093">
    <property type="entry name" value="IMP_DH_GMPRt"/>
</dbReference>
<comment type="pathway">
    <text evidence="6">Purine metabolism; IMP biosynthesis via salvage pathway.</text>
</comment>
<dbReference type="PANTHER" id="PTHR43170:SF5">
    <property type="entry name" value="GMP REDUCTASE"/>
    <property type="match status" value="1"/>
</dbReference>
<keyword evidence="5 7" id="KW-0129">CBS domain</keyword>
<accession>A0ABT9Q270</accession>
<feature type="active site" description="Thioimidate intermediate" evidence="6">
    <location>
        <position position="303"/>
    </location>
</feature>
<evidence type="ECO:0000256" key="5">
    <source>
        <dbReference type="ARBA" id="ARBA00023122"/>
    </source>
</evidence>
<evidence type="ECO:0000256" key="4">
    <source>
        <dbReference type="ARBA" id="ARBA00023002"/>
    </source>
</evidence>
<evidence type="ECO:0000256" key="3">
    <source>
        <dbReference type="ARBA" id="ARBA00022857"/>
    </source>
</evidence>
<protein>
    <recommendedName>
        <fullName evidence="6">GMP reductase</fullName>
        <ecNumber evidence="6">1.7.1.7</ecNumber>
    </recommendedName>
    <alternativeName>
        <fullName evidence="6">Guanosine 5'-monophosphate reductase</fullName>
        <shortName evidence="6">GMPR</shortName>
    </alternativeName>
</protein>
<gene>
    <name evidence="6" type="primary">guaB1</name>
    <name evidence="9" type="ORF">J2853_000044</name>
</gene>
<feature type="binding site" evidence="6">
    <location>
        <begin position="246"/>
        <end position="248"/>
    </location>
    <ligand>
        <name>NADP(+)</name>
        <dbReference type="ChEBI" id="CHEBI:58349"/>
    </ligand>
</feature>
<dbReference type="SUPFAM" id="SSF51412">
    <property type="entry name" value="Inosine monophosphate dehydrogenase (IMPDH)"/>
    <property type="match status" value="1"/>
</dbReference>
<dbReference type="CDD" id="cd00381">
    <property type="entry name" value="IMPDH"/>
    <property type="match status" value="1"/>
</dbReference>
<comment type="similarity">
    <text evidence="6">Belongs to the IMPDH/GMPR family. GuaB1 subfamily.</text>
</comment>
<evidence type="ECO:0000256" key="2">
    <source>
        <dbReference type="ARBA" id="ARBA00022737"/>
    </source>
</evidence>
<dbReference type="InterPro" id="IPR050139">
    <property type="entry name" value="GMP_reductase"/>
</dbReference>
<reference evidence="9 10" key="1">
    <citation type="submission" date="2023-07" db="EMBL/GenBank/DDBJ databases">
        <title>Sequencing the genomes of 1000 actinobacteria strains.</title>
        <authorList>
            <person name="Klenk H.-P."/>
        </authorList>
    </citation>
    <scope>NUCLEOTIDE SEQUENCE [LARGE SCALE GENOMIC DNA]</scope>
    <source>
        <strain evidence="9 10">DSM 46740</strain>
    </source>
</reference>
<feature type="domain" description="CBS" evidence="8">
    <location>
        <begin position="94"/>
        <end position="151"/>
    </location>
</feature>
<dbReference type="EC" id="1.7.1.7" evidence="6"/>